<proteinExistence type="predicted"/>
<keyword evidence="5" id="KW-1185">Reference proteome</keyword>
<sequence length="108" mass="11478">MFSKLALLTLIAPFASALTLHTPAQLTPLALATLTWDTAPGDPELFTLEIVNEEFNDAFAIASNIDSDQGSIIVIIPVVPVRGGYTLEAVNVANTNDVYSQTGTFNVV</sequence>
<feature type="signal peptide" evidence="2">
    <location>
        <begin position="1"/>
        <end position="17"/>
    </location>
</feature>
<evidence type="ECO:0000259" key="3">
    <source>
        <dbReference type="Pfam" id="PF10342"/>
    </source>
</evidence>
<dbReference type="Pfam" id="PF10342">
    <property type="entry name" value="Kre9_KNH"/>
    <property type="match status" value="1"/>
</dbReference>
<name>A0A4Y7T0B4_COPMI</name>
<reference evidence="4 5" key="1">
    <citation type="journal article" date="2019" name="Nat. Ecol. Evol.">
        <title>Megaphylogeny resolves global patterns of mushroom evolution.</title>
        <authorList>
            <person name="Varga T."/>
            <person name="Krizsan K."/>
            <person name="Foldi C."/>
            <person name="Dima B."/>
            <person name="Sanchez-Garcia M."/>
            <person name="Sanchez-Ramirez S."/>
            <person name="Szollosi G.J."/>
            <person name="Szarkandi J.G."/>
            <person name="Papp V."/>
            <person name="Albert L."/>
            <person name="Andreopoulos W."/>
            <person name="Angelini C."/>
            <person name="Antonin V."/>
            <person name="Barry K.W."/>
            <person name="Bougher N.L."/>
            <person name="Buchanan P."/>
            <person name="Buyck B."/>
            <person name="Bense V."/>
            <person name="Catcheside P."/>
            <person name="Chovatia M."/>
            <person name="Cooper J."/>
            <person name="Damon W."/>
            <person name="Desjardin D."/>
            <person name="Finy P."/>
            <person name="Geml J."/>
            <person name="Haridas S."/>
            <person name="Hughes K."/>
            <person name="Justo A."/>
            <person name="Karasinski D."/>
            <person name="Kautmanova I."/>
            <person name="Kiss B."/>
            <person name="Kocsube S."/>
            <person name="Kotiranta H."/>
            <person name="LaButti K.M."/>
            <person name="Lechner B.E."/>
            <person name="Liimatainen K."/>
            <person name="Lipzen A."/>
            <person name="Lukacs Z."/>
            <person name="Mihaltcheva S."/>
            <person name="Morgado L.N."/>
            <person name="Niskanen T."/>
            <person name="Noordeloos M.E."/>
            <person name="Ohm R.A."/>
            <person name="Ortiz-Santana B."/>
            <person name="Ovrebo C."/>
            <person name="Racz N."/>
            <person name="Riley R."/>
            <person name="Savchenko A."/>
            <person name="Shiryaev A."/>
            <person name="Soop K."/>
            <person name="Spirin V."/>
            <person name="Szebenyi C."/>
            <person name="Tomsovsky M."/>
            <person name="Tulloss R.E."/>
            <person name="Uehling J."/>
            <person name="Grigoriev I.V."/>
            <person name="Vagvolgyi C."/>
            <person name="Papp T."/>
            <person name="Martin F.M."/>
            <person name="Miettinen O."/>
            <person name="Hibbett D.S."/>
            <person name="Nagy L.G."/>
        </authorList>
    </citation>
    <scope>NUCLEOTIDE SEQUENCE [LARGE SCALE GENOMIC DNA]</scope>
    <source>
        <strain evidence="4 5">FP101781</strain>
    </source>
</reference>
<evidence type="ECO:0000313" key="5">
    <source>
        <dbReference type="Proteomes" id="UP000298030"/>
    </source>
</evidence>
<evidence type="ECO:0000256" key="2">
    <source>
        <dbReference type="SAM" id="SignalP"/>
    </source>
</evidence>
<organism evidence="4 5">
    <name type="scientific">Coprinellus micaceus</name>
    <name type="common">Glistening ink-cap mushroom</name>
    <name type="synonym">Coprinus micaceus</name>
    <dbReference type="NCBI Taxonomy" id="71717"/>
    <lineage>
        <taxon>Eukaryota</taxon>
        <taxon>Fungi</taxon>
        <taxon>Dikarya</taxon>
        <taxon>Basidiomycota</taxon>
        <taxon>Agaricomycotina</taxon>
        <taxon>Agaricomycetes</taxon>
        <taxon>Agaricomycetidae</taxon>
        <taxon>Agaricales</taxon>
        <taxon>Agaricineae</taxon>
        <taxon>Psathyrellaceae</taxon>
        <taxon>Coprinellus</taxon>
    </lineage>
</organism>
<evidence type="ECO:0000256" key="1">
    <source>
        <dbReference type="ARBA" id="ARBA00022729"/>
    </source>
</evidence>
<dbReference type="AlphaFoldDB" id="A0A4Y7T0B4"/>
<dbReference type="OrthoDB" id="5420143at2759"/>
<gene>
    <name evidence="4" type="ORF">FA13DRAFT_1816293</name>
</gene>
<dbReference type="InterPro" id="IPR018466">
    <property type="entry name" value="Kre9/Knh1-like_N"/>
</dbReference>
<keyword evidence="1 2" id="KW-0732">Signal</keyword>
<protein>
    <recommendedName>
        <fullName evidence="3">Yeast cell wall synthesis Kre9/Knh1-like N-terminal domain-containing protein</fullName>
    </recommendedName>
</protein>
<accession>A0A4Y7T0B4</accession>
<evidence type="ECO:0000313" key="4">
    <source>
        <dbReference type="EMBL" id="TEB27576.1"/>
    </source>
</evidence>
<feature type="domain" description="Yeast cell wall synthesis Kre9/Knh1-like N-terminal" evidence="3">
    <location>
        <begin position="32"/>
        <end position="107"/>
    </location>
</feature>
<feature type="chain" id="PRO_5021385679" description="Yeast cell wall synthesis Kre9/Knh1-like N-terminal domain-containing protein" evidence="2">
    <location>
        <begin position="18"/>
        <end position="108"/>
    </location>
</feature>
<dbReference type="EMBL" id="QPFP01000039">
    <property type="protein sequence ID" value="TEB27576.1"/>
    <property type="molecule type" value="Genomic_DNA"/>
</dbReference>
<comment type="caution">
    <text evidence="4">The sequence shown here is derived from an EMBL/GenBank/DDBJ whole genome shotgun (WGS) entry which is preliminary data.</text>
</comment>
<dbReference type="Proteomes" id="UP000298030">
    <property type="component" value="Unassembled WGS sequence"/>
</dbReference>